<dbReference type="AlphaFoldDB" id="A0AAE0NGG0"/>
<accession>A0AAE0NGG0</accession>
<reference evidence="2" key="2">
    <citation type="submission" date="2023-06" db="EMBL/GenBank/DDBJ databases">
        <authorList>
            <consortium name="Lawrence Berkeley National Laboratory"/>
            <person name="Haridas S."/>
            <person name="Hensen N."/>
            <person name="Bonometti L."/>
            <person name="Westerberg I."/>
            <person name="Brannstrom I.O."/>
            <person name="Guillou S."/>
            <person name="Cros-Aarteil S."/>
            <person name="Calhoun S."/>
            <person name="Kuo A."/>
            <person name="Mondo S."/>
            <person name="Pangilinan J."/>
            <person name="Riley R."/>
            <person name="LaButti K."/>
            <person name="Andreopoulos B."/>
            <person name="Lipzen A."/>
            <person name="Chen C."/>
            <person name="Yanf M."/>
            <person name="Daum C."/>
            <person name="Ng V."/>
            <person name="Clum A."/>
            <person name="Steindorff A."/>
            <person name="Ohm R."/>
            <person name="Martin F."/>
            <person name="Silar P."/>
            <person name="Natvig D."/>
            <person name="Lalanne C."/>
            <person name="Gautier V."/>
            <person name="Ament-velasquez S.L."/>
            <person name="Kruys A."/>
            <person name="Hutchinson M.I."/>
            <person name="Powell A.J."/>
            <person name="Barry K."/>
            <person name="Miller A.N."/>
            <person name="Grigoriev I.V."/>
            <person name="Debuchy R."/>
            <person name="Gladieux P."/>
            <person name="Thoren M.H."/>
            <person name="Johannesson H."/>
        </authorList>
    </citation>
    <scope>NUCLEOTIDE SEQUENCE</scope>
    <source>
        <strain evidence="2">CBS 232.78</strain>
    </source>
</reference>
<organism evidence="2 3">
    <name type="scientific">Podospora didyma</name>
    <dbReference type="NCBI Taxonomy" id="330526"/>
    <lineage>
        <taxon>Eukaryota</taxon>
        <taxon>Fungi</taxon>
        <taxon>Dikarya</taxon>
        <taxon>Ascomycota</taxon>
        <taxon>Pezizomycotina</taxon>
        <taxon>Sordariomycetes</taxon>
        <taxon>Sordariomycetidae</taxon>
        <taxon>Sordariales</taxon>
        <taxon>Podosporaceae</taxon>
        <taxon>Podospora</taxon>
    </lineage>
</organism>
<protein>
    <submittedName>
        <fullName evidence="2">Uncharacterized protein</fullName>
    </submittedName>
</protein>
<proteinExistence type="predicted"/>
<gene>
    <name evidence="2" type="ORF">B0H63DRAFT_450449</name>
</gene>
<comment type="caution">
    <text evidence="2">The sequence shown here is derived from an EMBL/GenBank/DDBJ whole genome shotgun (WGS) entry which is preliminary data.</text>
</comment>
<dbReference type="Proteomes" id="UP001285441">
    <property type="component" value="Unassembled WGS sequence"/>
</dbReference>
<evidence type="ECO:0000313" key="2">
    <source>
        <dbReference type="EMBL" id="KAK3381078.1"/>
    </source>
</evidence>
<evidence type="ECO:0000313" key="3">
    <source>
        <dbReference type="Proteomes" id="UP001285441"/>
    </source>
</evidence>
<name>A0AAE0NGG0_9PEZI</name>
<reference evidence="2" key="1">
    <citation type="journal article" date="2023" name="Mol. Phylogenet. Evol.">
        <title>Genome-scale phylogeny and comparative genomics of the fungal order Sordariales.</title>
        <authorList>
            <person name="Hensen N."/>
            <person name="Bonometti L."/>
            <person name="Westerberg I."/>
            <person name="Brannstrom I.O."/>
            <person name="Guillou S."/>
            <person name="Cros-Aarteil S."/>
            <person name="Calhoun S."/>
            <person name="Haridas S."/>
            <person name="Kuo A."/>
            <person name="Mondo S."/>
            <person name="Pangilinan J."/>
            <person name="Riley R."/>
            <person name="LaButti K."/>
            <person name="Andreopoulos B."/>
            <person name="Lipzen A."/>
            <person name="Chen C."/>
            <person name="Yan M."/>
            <person name="Daum C."/>
            <person name="Ng V."/>
            <person name="Clum A."/>
            <person name="Steindorff A."/>
            <person name="Ohm R.A."/>
            <person name="Martin F."/>
            <person name="Silar P."/>
            <person name="Natvig D.O."/>
            <person name="Lalanne C."/>
            <person name="Gautier V."/>
            <person name="Ament-Velasquez S.L."/>
            <person name="Kruys A."/>
            <person name="Hutchinson M.I."/>
            <person name="Powell A.J."/>
            <person name="Barry K."/>
            <person name="Miller A.N."/>
            <person name="Grigoriev I.V."/>
            <person name="Debuchy R."/>
            <person name="Gladieux P."/>
            <person name="Hiltunen Thoren M."/>
            <person name="Johannesson H."/>
        </authorList>
    </citation>
    <scope>NUCLEOTIDE SEQUENCE</scope>
    <source>
        <strain evidence="2">CBS 232.78</strain>
    </source>
</reference>
<keyword evidence="1" id="KW-0732">Signal</keyword>
<feature type="chain" id="PRO_5042201000" evidence="1">
    <location>
        <begin position="19"/>
        <end position="385"/>
    </location>
</feature>
<dbReference type="EMBL" id="JAULSW010000005">
    <property type="protein sequence ID" value="KAK3381078.1"/>
    <property type="molecule type" value="Genomic_DNA"/>
</dbReference>
<evidence type="ECO:0000256" key="1">
    <source>
        <dbReference type="SAM" id="SignalP"/>
    </source>
</evidence>
<feature type="signal peptide" evidence="1">
    <location>
        <begin position="1"/>
        <end position="18"/>
    </location>
</feature>
<keyword evidence="3" id="KW-1185">Reference proteome</keyword>
<sequence length="385" mass="42911">MKLRIAILLLSGVGYGLGAALLSTDDGPTPAKVESLEPKYFKDLGAKRVKITYGPYVVPGNADPETHGMKLFQDMNAMMPCHECLITQYTADLQFINGTSANANKNMWLHHIGLMNLHRTDAACEEWPERMSINGNERSPVDMTIKGTRKAGYYLRKDDQILLSTDAMNLHPQAQTVTLVMEWEYIPGTPDDFDIAVPVWLDLRGACLNESRGARESDLVFDAKTTSPWISQFAGDLILMVPHIHDGNTKQEVYLNGKLVCRNVPGYGETSGYITHLEGTGEHHDHGKDSHVLHVSSVSQCRNVGKVVPGDKFSLTSFYNMTEHTPMMNHDGSFETIMGIEFLHFARPRDEVVKEILAMKPGSLQSFLDWVTELDAQPPVFPLHS</sequence>